<dbReference type="InterPro" id="IPR027282">
    <property type="entry name" value="TPS"/>
</dbReference>
<evidence type="ECO:0000256" key="3">
    <source>
        <dbReference type="ARBA" id="ARBA00023237"/>
    </source>
</evidence>
<evidence type="ECO:0000259" key="7">
    <source>
        <dbReference type="Pfam" id="PF17287"/>
    </source>
</evidence>
<dbReference type="OrthoDB" id="290122at2"/>
<dbReference type="PANTHER" id="PTHR34597">
    <property type="entry name" value="SLR1661 PROTEIN"/>
    <property type="match status" value="1"/>
</dbReference>
<dbReference type="GO" id="GO:0008320">
    <property type="term" value="F:protein transmembrane transporter activity"/>
    <property type="evidence" value="ECO:0007669"/>
    <property type="project" value="TreeGrafter"/>
</dbReference>
<dbReference type="EMBL" id="CABPSQ010000002">
    <property type="protein sequence ID" value="VVE65057.1"/>
    <property type="molecule type" value="Genomic_DNA"/>
</dbReference>
<feature type="domain" description="Haemolysin activator HlyB C-terminal" evidence="5">
    <location>
        <begin position="239"/>
        <end position="549"/>
    </location>
</feature>
<proteinExistence type="predicted"/>
<keyword evidence="3" id="KW-0998">Cell outer membrane</keyword>
<protein>
    <submittedName>
        <fullName evidence="8">Hemolysin transporter protein ShlB</fullName>
    </submittedName>
</protein>
<evidence type="ECO:0000259" key="5">
    <source>
        <dbReference type="Pfam" id="PF03865"/>
    </source>
</evidence>
<keyword evidence="9" id="KW-1185">Reference proteome</keyword>
<keyword evidence="1" id="KW-0472">Membrane</keyword>
<feature type="domain" description="Polypeptide-transport-associated ShlB-type" evidence="6">
    <location>
        <begin position="125"/>
        <end position="180"/>
    </location>
</feature>
<dbReference type="PANTHER" id="PTHR34597:SF3">
    <property type="entry name" value="OUTER MEMBRANE TRANSPORTER CDIB"/>
    <property type="match status" value="1"/>
</dbReference>
<keyword evidence="2" id="KW-0812">Transmembrane</keyword>
<dbReference type="Pfam" id="PF03865">
    <property type="entry name" value="ShlB"/>
    <property type="match status" value="1"/>
</dbReference>
<evidence type="ECO:0000256" key="4">
    <source>
        <dbReference type="SAM" id="SignalP"/>
    </source>
</evidence>
<dbReference type="InterPro" id="IPR013686">
    <property type="entry name" value="Polypept-transport_assoc_ShlB"/>
</dbReference>
<dbReference type="RefSeq" id="WP_150624941.1">
    <property type="nucleotide sequence ID" value="NZ_CABPSQ010000002.1"/>
</dbReference>
<dbReference type="Proteomes" id="UP000414136">
    <property type="component" value="Unassembled WGS sequence"/>
</dbReference>
<dbReference type="AlphaFoldDB" id="A0A5E4ZW61"/>
<dbReference type="GO" id="GO:0046819">
    <property type="term" value="P:protein secretion by the type V secretion system"/>
    <property type="evidence" value="ECO:0007669"/>
    <property type="project" value="TreeGrafter"/>
</dbReference>
<evidence type="ECO:0000313" key="9">
    <source>
        <dbReference type="Proteomes" id="UP000414136"/>
    </source>
</evidence>
<organism evidence="8 9">
    <name type="scientific">Pandoraea captiosa</name>
    <dbReference type="NCBI Taxonomy" id="2508302"/>
    <lineage>
        <taxon>Bacteria</taxon>
        <taxon>Pseudomonadati</taxon>
        <taxon>Pseudomonadota</taxon>
        <taxon>Betaproteobacteria</taxon>
        <taxon>Burkholderiales</taxon>
        <taxon>Burkholderiaceae</taxon>
        <taxon>Pandoraea</taxon>
    </lineage>
</organism>
<accession>A0A5E4ZW61</accession>
<feature type="signal peptide" evidence="4">
    <location>
        <begin position="1"/>
        <end position="29"/>
    </location>
</feature>
<gene>
    <name evidence="8" type="primary">shlB_2</name>
    <name evidence="8" type="ORF">PCA31118_01887</name>
</gene>
<keyword evidence="4" id="KW-0732">Signal</keyword>
<dbReference type="PIRSF" id="PIRSF029745">
    <property type="entry name" value="FhaC"/>
    <property type="match status" value="1"/>
</dbReference>
<reference evidence="8 9" key="1">
    <citation type="submission" date="2019-08" db="EMBL/GenBank/DDBJ databases">
        <authorList>
            <person name="Peeters C."/>
        </authorList>
    </citation>
    <scope>NUCLEOTIDE SEQUENCE [LARGE SCALE GENOMIC DNA]</scope>
    <source>
        <strain evidence="8 9">LMG 31118</strain>
    </source>
</reference>
<dbReference type="InterPro" id="IPR005565">
    <property type="entry name" value="Hemolysn_activator_HlyB_C"/>
</dbReference>
<dbReference type="Gene3D" id="2.40.160.50">
    <property type="entry name" value="membrane protein fhac: a member of the omp85/tpsb transporter family"/>
    <property type="match status" value="1"/>
</dbReference>
<dbReference type="GO" id="GO:0098046">
    <property type="term" value="C:type V protein secretion system complex"/>
    <property type="evidence" value="ECO:0007669"/>
    <property type="project" value="TreeGrafter"/>
</dbReference>
<dbReference type="Pfam" id="PF17287">
    <property type="entry name" value="POTRA_3"/>
    <property type="match status" value="1"/>
</dbReference>
<evidence type="ECO:0000259" key="6">
    <source>
        <dbReference type="Pfam" id="PF08479"/>
    </source>
</evidence>
<evidence type="ECO:0000256" key="1">
    <source>
        <dbReference type="ARBA" id="ARBA00022452"/>
    </source>
</evidence>
<feature type="chain" id="PRO_5022795305" evidence="4">
    <location>
        <begin position="30"/>
        <end position="590"/>
    </location>
</feature>
<name>A0A5E4ZW61_9BURK</name>
<sequence length="590" mass="63736">MNLASYRFVTPVRRLLFVIALTSSTPFGAAVAQTPPPAVDAAATNARQQQLLEQQRQAQERAAAVNAPSVRTEVLAADGFPALPEESPCFAVTSFSLEVPAALPPRAQAAGASTLPLDPFAFAHEWLDHYRGQCLGQRGIAAITAGLTRLILSKGYVTTRVLIPEQDLSTGTLRLTLIPGLIRDIRFSDASQYGTWRTAFPASPGDLLQLRDLEQGLEQMKRVASQDVTMQIVPADAPGQSDVVIEVNRAKRWSVVASVDNGGSRATGKLQGSVALGIDNPLGLNDIFNVGATHDLAFADKRFGSNGWNAFYSIPWGYWTATVSAYANRYNQQIAGVNDTFTTRGESQTLDFKLSRVIQRSQSNVLSAQIRLSKRFGKSYLEDTEIDQQYRNNTFVEFGFVDRHYVGAGQFDGSLTYRQSVSGLGAASENASPGTPTYRFGVAVLDANLSLPLGQSPLRYVTTFHGQYTNDVLHYIDDLTIGSRYTVRGFDGESSLAAEKGFYWRNELQWALGASGTSLFAGVDYGRVSGPSAQYLAGTQLAGAVIGMRASARLPVGFVSGEVFAGTPIYKPSSFQTAHTTVGFSLTAQF</sequence>
<dbReference type="InterPro" id="IPR051544">
    <property type="entry name" value="TPS_OM_transporter"/>
</dbReference>
<keyword evidence="1" id="KW-1134">Transmembrane beta strand</keyword>
<dbReference type="InterPro" id="IPR035251">
    <property type="entry name" value="ShlB_POTRA"/>
</dbReference>
<evidence type="ECO:0000313" key="8">
    <source>
        <dbReference type="EMBL" id="VVE65057.1"/>
    </source>
</evidence>
<dbReference type="Pfam" id="PF08479">
    <property type="entry name" value="POTRA_2"/>
    <property type="match status" value="1"/>
</dbReference>
<evidence type="ECO:0000256" key="2">
    <source>
        <dbReference type="ARBA" id="ARBA00022692"/>
    </source>
</evidence>
<dbReference type="Gene3D" id="3.10.20.310">
    <property type="entry name" value="membrane protein fhac"/>
    <property type="match status" value="1"/>
</dbReference>
<feature type="domain" description="ShlB POTRA" evidence="7">
    <location>
        <begin position="182"/>
        <end position="234"/>
    </location>
</feature>